<dbReference type="OrthoDB" id="8549922at2"/>
<evidence type="ECO:0008006" key="3">
    <source>
        <dbReference type="Google" id="ProtNLM"/>
    </source>
</evidence>
<dbReference type="PANTHER" id="PTHR21015:SF28">
    <property type="entry name" value="SLL1722 PROTEIN"/>
    <property type="match status" value="1"/>
</dbReference>
<evidence type="ECO:0000313" key="2">
    <source>
        <dbReference type="Proteomes" id="UP000305887"/>
    </source>
</evidence>
<keyword evidence="2" id="KW-1185">Reference proteome</keyword>
<dbReference type="EMBL" id="VDFU01000010">
    <property type="protein sequence ID" value="TNC49628.1"/>
    <property type="molecule type" value="Genomic_DNA"/>
</dbReference>
<dbReference type="SUPFAM" id="SSF53756">
    <property type="entry name" value="UDP-Glycosyltransferase/glycogen phosphorylase"/>
    <property type="match status" value="1"/>
</dbReference>
<reference evidence="1 2" key="1">
    <citation type="submission" date="2019-06" db="EMBL/GenBank/DDBJ databases">
        <title>YIM 131921 draft genome.</title>
        <authorList>
            <person name="Jiang L."/>
        </authorList>
    </citation>
    <scope>NUCLEOTIDE SEQUENCE [LARGE SCALE GENOMIC DNA]</scope>
    <source>
        <strain evidence="1 2">YIM 131921</strain>
    </source>
</reference>
<proteinExistence type="predicted"/>
<comment type="caution">
    <text evidence="1">The sequence shown here is derived from an EMBL/GenBank/DDBJ whole genome shotgun (WGS) entry which is preliminary data.</text>
</comment>
<dbReference type="Gene3D" id="3.40.50.2000">
    <property type="entry name" value="Glycogen Phosphorylase B"/>
    <property type="match status" value="1"/>
</dbReference>
<protein>
    <recommendedName>
        <fullName evidence="3">Glycosyl transferase family 28 C-terminal domain-containing protein</fullName>
    </recommendedName>
</protein>
<accession>A0A5C4MYG1</accession>
<name>A0A5C4MYG1_9RHOB</name>
<dbReference type="AlphaFoldDB" id="A0A5C4MYG1"/>
<evidence type="ECO:0000313" key="1">
    <source>
        <dbReference type="EMBL" id="TNC49628.1"/>
    </source>
</evidence>
<dbReference type="Proteomes" id="UP000305887">
    <property type="component" value="Unassembled WGS sequence"/>
</dbReference>
<dbReference type="GO" id="GO:0016757">
    <property type="term" value="F:glycosyltransferase activity"/>
    <property type="evidence" value="ECO:0007669"/>
    <property type="project" value="TreeGrafter"/>
</dbReference>
<dbReference type="PANTHER" id="PTHR21015">
    <property type="entry name" value="UDP-N-ACETYLGLUCOSAMINE--N-ACETYLMURAMYL-(PENTAPEPTIDE) PYROPHOSPHORYL-UNDECAPRENOL N-ACETYLGLUCOSAMINE TRANSFERASE 1"/>
    <property type="match status" value="1"/>
</dbReference>
<gene>
    <name evidence="1" type="ORF">FHG66_11010</name>
</gene>
<dbReference type="RefSeq" id="WP_139076797.1">
    <property type="nucleotide sequence ID" value="NZ_VDFU01000010.1"/>
</dbReference>
<sequence>MLYCENARGPEGSFDDLAVFVSQLEAAGIEVGIGPHSVPSELSRNAIFDAVARVRLDQPGSGDALLLVKGHELTDRSLTRLRRLGAPANLRTLVLGRFPSFQSVIGAKMKLSYALGENPEVLDVPAGLGVGSHHLPVFGVKSGRGRRQDSRPVLLLISPDLKSDTQREALFALAASPLVRLIVLTEGETKQDLQKVFGQAVTLFHYGEILPVTLAPMADVALVFSAPSSSYRSQALLANLVVSGVAVADCSREKGHVKYANTLLQGPADLLATGTYLFGGILSAAGMIGREIAGSKFAASLDGGETLLAVRRLQAPAEALAAPVATGGTPRRSGRSKVLASEFQGGAEPVTSAPARETHPLVFVPTNGVGLGHAQRTSLIASEIDPKVLTPAFAAFPSCMKMLKSYGFDVMPLVSRSGLHRAEHENDLVNYLRLRGLTRGSKTLVFDGGYVFDSIYRSILENNLNGIWVRRGLWQKGQDNSIALDREKAFSRVIVPSEAFEELNEGYSQGSHIRTVGPIVQRQKMTTKRREKLRGELASRYGREFRHLAVTMLGGGVAADRSAQTAAICAMMASRRDTLHLLVVWPTATVEAGAYAWPNTRVVKTHHASALVAAADLYISAVGYNSFHEVIYNRVPTIFMAQMAQFMDDQQARAMAAVNRGCADIVAPDEMLSLRHKISAFLDGGRSAEIRAALSELTLPEPGNAEAAHLILELTQ</sequence>
<organism evidence="1 2">
    <name type="scientific">Rubellimicrobium rubrum</name>
    <dbReference type="NCBI Taxonomy" id="2585369"/>
    <lineage>
        <taxon>Bacteria</taxon>
        <taxon>Pseudomonadati</taxon>
        <taxon>Pseudomonadota</taxon>
        <taxon>Alphaproteobacteria</taxon>
        <taxon>Rhodobacterales</taxon>
        <taxon>Roseobacteraceae</taxon>
        <taxon>Rubellimicrobium</taxon>
    </lineage>
</organism>